<reference evidence="1 2" key="1">
    <citation type="journal article" date="2022" name="Nat. Ecol. Evol.">
        <title>A masculinizing supergene underlies an exaggerated male reproductive morph in a spider.</title>
        <authorList>
            <person name="Hendrickx F."/>
            <person name="De Corte Z."/>
            <person name="Sonet G."/>
            <person name="Van Belleghem S.M."/>
            <person name="Kostlbacher S."/>
            <person name="Vangestel C."/>
        </authorList>
    </citation>
    <scope>NUCLEOTIDE SEQUENCE [LARGE SCALE GENOMIC DNA]</scope>
    <source>
        <strain evidence="1">W744_W776</strain>
    </source>
</reference>
<evidence type="ECO:0000313" key="2">
    <source>
        <dbReference type="Proteomes" id="UP000827092"/>
    </source>
</evidence>
<organism evidence="1 2">
    <name type="scientific">Oedothorax gibbosus</name>
    <dbReference type="NCBI Taxonomy" id="931172"/>
    <lineage>
        <taxon>Eukaryota</taxon>
        <taxon>Metazoa</taxon>
        <taxon>Ecdysozoa</taxon>
        <taxon>Arthropoda</taxon>
        <taxon>Chelicerata</taxon>
        <taxon>Arachnida</taxon>
        <taxon>Araneae</taxon>
        <taxon>Araneomorphae</taxon>
        <taxon>Entelegynae</taxon>
        <taxon>Araneoidea</taxon>
        <taxon>Linyphiidae</taxon>
        <taxon>Erigoninae</taxon>
        <taxon>Oedothorax</taxon>
    </lineage>
</organism>
<dbReference type="EMBL" id="JAFNEN010000539">
    <property type="protein sequence ID" value="KAG8181006.1"/>
    <property type="molecule type" value="Genomic_DNA"/>
</dbReference>
<evidence type="ECO:0000313" key="1">
    <source>
        <dbReference type="EMBL" id="KAG8181006.1"/>
    </source>
</evidence>
<name>A0AAV6UCL1_9ARAC</name>
<sequence length="166" mass="18741">MDSNSSSSTSTNLGGFEKLYEEWRKLQKNATRVSKSQDEKIKTFKSILDDLFDVAHQDALKNTSDEDRQFLILQRQKGRVGCMAVLISCGDEEQLIGVPEIENSKGLYQSKAVFSEINKWGAAENIEAMCFDTTAANTGCWKGTCTLLEQYFEKHLLYLACRLATY</sequence>
<dbReference type="AlphaFoldDB" id="A0AAV6UCL1"/>
<comment type="caution">
    <text evidence="1">The sequence shown here is derived from an EMBL/GenBank/DDBJ whole genome shotgun (WGS) entry which is preliminary data.</text>
</comment>
<protein>
    <submittedName>
        <fullName evidence="1">Uncharacterized protein</fullName>
    </submittedName>
</protein>
<keyword evidence="2" id="KW-1185">Reference proteome</keyword>
<proteinExistence type="predicted"/>
<gene>
    <name evidence="1" type="ORF">JTE90_024754</name>
</gene>
<accession>A0AAV6UCL1</accession>
<dbReference type="Proteomes" id="UP000827092">
    <property type="component" value="Unassembled WGS sequence"/>
</dbReference>